<gene>
    <name evidence="2" type="ORF">AN957_16055</name>
</gene>
<keyword evidence="1" id="KW-1133">Transmembrane helix</keyword>
<accession>A0A0Q3QP42</accession>
<evidence type="ECO:0000313" key="3">
    <source>
        <dbReference type="Proteomes" id="UP000050996"/>
    </source>
</evidence>
<comment type="caution">
    <text evidence="2">The sequence shown here is derived from an EMBL/GenBank/DDBJ whole genome shotgun (WGS) entry which is preliminary data.</text>
</comment>
<sequence length="83" mass="9583">MNHDPFKKENHLRTKLDEYHLDIPDFQMKPKGKRWERIINFLASPAKDPLEPLVSTTAGFTVLKLAPIMGMAAISIIQLFFFL</sequence>
<dbReference type="Proteomes" id="UP000050996">
    <property type="component" value="Unassembled WGS sequence"/>
</dbReference>
<evidence type="ECO:0000256" key="1">
    <source>
        <dbReference type="SAM" id="Phobius"/>
    </source>
</evidence>
<dbReference type="AlphaFoldDB" id="A0A0Q3QP42"/>
<keyword evidence="3" id="KW-1185">Reference proteome</keyword>
<dbReference type="EMBL" id="LJIX01000006">
    <property type="protein sequence ID" value="KQL19929.1"/>
    <property type="molecule type" value="Genomic_DNA"/>
</dbReference>
<evidence type="ECO:0000313" key="2">
    <source>
        <dbReference type="EMBL" id="KQL19929.1"/>
    </source>
</evidence>
<keyword evidence="1" id="KW-0812">Transmembrane</keyword>
<dbReference type="RefSeq" id="WP_053476465.1">
    <property type="nucleotide sequence ID" value="NZ_CP041305.1"/>
</dbReference>
<organism evidence="2 3">
    <name type="scientific">Cytobacillus solani</name>
    <dbReference type="NCBI Taxonomy" id="1637975"/>
    <lineage>
        <taxon>Bacteria</taxon>
        <taxon>Bacillati</taxon>
        <taxon>Bacillota</taxon>
        <taxon>Bacilli</taxon>
        <taxon>Bacillales</taxon>
        <taxon>Bacillaceae</taxon>
        <taxon>Cytobacillus</taxon>
    </lineage>
</organism>
<name>A0A0Q3QP42_9BACI</name>
<feature type="transmembrane region" description="Helical" evidence="1">
    <location>
        <begin position="58"/>
        <end position="82"/>
    </location>
</feature>
<reference evidence="2 3" key="1">
    <citation type="submission" date="2015-09" db="EMBL/GenBank/DDBJ databases">
        <title>Genome sequencing project for genomic taxonomy and phylogenomics of Bacillus-like bacteria.</title>
        <authorList>
            <person name="Liu B."/>
            <person name="Wang J."/>
            <person name="Zhu Y."/>
            <person name="Liu G."/>
            <person name="Chen Q."/>
            <person name="Chen Z."/>
            <person name="Lan J."/>
            <person name="Che J."/>
            <person name="Ge C."/>
            <person name="Shi H."/>
            <person name="Pan Z."/>
            <person name="Liu X."/>
        </authorList>
    </citation>
    <scope>NUCLEOTIDE SEQUENCE [LARGE SCALE GENOMIC DNA]</scope>
    <source>
        <strain evidence="2 3">FJAT-18043</strain>
    </source>
</reference>
<dbReference type="STRING" id="1637975.AN957_16055"/>
<proteinExistence type="predicted"/>
<keyword evidence="1" id="KW-0472">Membrane</keyword>
<protein>
    <submittedName>
        <fullName evidence="2">Uncharacterized protein</fullName>
    </submittedName>
</protein>